<name>A0A8D8T1X5_9HEMI</name>
<dbReference type="EMBL" id="HBUF01242347">
    <property type="protein sequence ID" value="CAG6677354.1"/>
    <property type="molecule type" value="Transcribed_RNA"/>
</dbReference>
<dbReference type="EMBL" id="HBUF01242344">
    <property type="protein sequence ID" value="CAG6677351.1"/>
    <property type="molecule type" value="Transcribed_RNA"/>
</dbReference>
<organism evidence="1">
    <name type="scientific">Cacopsylla melanoneura</name>
    <dbReference type="NCBI Taxonomy" id="428564"/>
    <lineage>
        <taxon>Eukaryota</taxon>
        <taxon>Metazoa</taxon>
        <taxon>Ecdysozoa</taxon>
        <taxon>Arthropoda</taxon>
        <taxon>Hexapoda</taxon>
        <taxon>Insecta</taxon>
        <taxon>Pterygota</taxon>
        <taxon>Neoptera</taxon>
        <taxon>Paraneoptera</taxon>
        <taxon>Hemiptera</taxon>
        <taxon>Sternorrhyncha</taxon>
        <taxon>Psylloidea</taxon>
        <taxon>Psyllidae</taxon>
        <taxon>Psyllinae</taxon>
        <taxon>Cacopsylla</taxon>
    </lineage>
</organism>
<reference evidence="1" key="1">
    <citation type="submission" date="2021-05" db="EMBL/GenBank/DDBJ databases">
        <authorList>
            <person name="Alioto T."/>
            <person name="Alioto T."/>
            <person name="Gomez Garrido J."/>
        </authorList>
    </citation>
    <scope>NUCLEOTIDE SEQUENCE</scope>
</reference>
<protein>
    <recommendedName>
        <fullName evidence="2">Reverse transcriptase</fullName>
    </recommendedName>
</protein>
<dbReference type="AlphaFoldDB" id="A0A8D8T1X5"/>
<evidence type="ECO:0008006" key="2">
    <source>
        <dbReference type="Google" id="ProtNLM"/>
    </source>
</evidence>
<sequence>MANQDHLHVETNILPVAEHNDMLTQQHLLACHSSSHPCNRLINEPLPPRNLRKSVIHCKPKIADLVPCSTLTPEQVKIGIKAIHSRTVEDTMQRYQVNRVLQTAPPPIAPEEAELPRRARSSLAQLRSGWSKLLNHYMNRLDTSIADECPLCRGSPHDTAHLFNCPGRPTTLTVQDLWHQPKAVAAFLRLEGEEDEEMTT</sequence>
<evidence type="ECO:0000313" key="1">
    <source>
        <dbReference type="EMBL" id="CAG6677351.1"/>
    </source>
</evidence>
<accession>A0A8D8T1X5</accession>
<proteinExistence type="predicted"/>
<dbReference type="EMBL" id="HBUF01242346">
    <property type="protein sequence ID" value="CAG6677353.1"/>
    <property type="molecule type" value="Transcribed_RNA"/>
</dbReference>